<name>A0A078AXR0_STYLE</name>
<proteinExistence type="predicted"/>
<feature type="transmembrane region" description="Helical" evidence="1">
    <location>
        <begin position="57"/>
        <end position="77"/>
    </location>
</feature>
<evidence type="ECO:0000256" key="1">
    <source>
        <dbReference type="SAM" id="Phobius"/>
    </source>
</evidence>
<keyword evidence="3" id="KW-1185">Reference proteome</keyword>
<keyword evidence="1" id="KW-0472">Membrane</keyword>
<organism evidence="2 3">
    <name type="scientific">Stylonychia lemnae</name>
    <name type="common">Ciliate</name>
    <dbReference type="NCBI Taxonomy" id="5949"/>
    <lineage>
        <taxon>Eukaryota</taxon>
        <taxon>Sar</taxon>
        <taxon>Alveolata</taxon>
        <taxon>Ciliophora</taxon>
        <taxon>Intramacronucleata</taxon>
        <taxon>Spirotrichea</taxon>
        <taxon>Stichotrichia</taxon>
        <taxon>Sporadotrichida</taxon>
        <taxon>Oxytrichidae</taxon>
        <taxon>Stylonychinae</taxon>
        <taxon>Stylonychia</taxon>
    </lineage>
</organism>
<dbReference type="Proteomes" id="UP000039865">
    <property type="component" value="Unassembled WGS sequence"/>
</dbReference>
<evidence type="ECO:0000313" key="3">
    <source>
        <dbReference type="Proteomes" id="UP000039865"/>
    </source>
</evidence>
<sequence length="112" mass="13292">METYEWQKNKAVVDRLYYTERILLGTSLMATGATATSLLYIQKNYFANTMRARIPKVWTYWAVFNAVSLFVLLRPLTKEEITVQWRKRKVMGKWLYSLYHLDPIEVAEKPSH</sequence>
<dbReference type="EMBL" id="CCKQ01015038">
    <property type="protein sequence ID" value="CDW86851.1"/>
    <property type="molecule type" value="Genomic_DNA"/>
</dbReference>
<dbReference type="OrthoDB" id="10394783at2759"/>
<dbReference type="AlphaFoldDB" id="A0A078AXR0"/>
<protein>
    <submittedName>
        <fullName evidence="2">Uncharacterized protein</fullName>
    </submittedName>
</protein>
<accession>A0A078AXR0</accession>
<dbReference type="InParanoid" id="A0A078AXR0"/>
<reference evidence="2 3" key="1">
    <citation type="submission" date="2014-06" db="EMBL/GenBank/DDBJ databases">
        <authorList>
            <person name="Swart Estienne"/>
        </authorList>
    </citation>
    <scope>NUCLEOTIDE SEQUENCE [LARGE SCALE GENOMIC DNA]</scope>
    <source>
        <strain evidence="2 3">130c</strain>
    </source>
</reference>
<evidence type="ECO:0000313" key="2">
    <source>
        <dbReference type="EMBL" id="CDW86851.1"/>
    </source>
</evidence>
<keyword evidence="1" id="KW-1133">Transmembrane helix</keyword>
<gene>
    <name evidence="2" type="primary">Contig9980.g10673</name>
    <name evidence="2" type="ORF">STYLEM_15950</name>
</gene>
<feature type="transmembrane region" description="Helical" evidence="1">
    <location>
        <begin position="21"/>
        <end position="41"/>
    </location>
</feature>
<keyword evidence="1" id="KW-0812">Transmembrane</keyword>